<organism evidence="2 3">
    <name type="scientific">Knoellia remsis</name>
    <dbReference type="NCBI Taxonomy" id="407159"/>
    <lineage>
        <taxon>Bacteria</taxon>
        <taxon>Bacillati</taxon>
        <taxon>Actinomycetota</taxon>
        <taxon>Actinomycetes</taxon>
        <taxon>Micrococcales</taxon>
        <taxon>Intrasporangiaceae</taxon>
        <taxon>Knoellia</taxon>
    </lineage>
</organism>
<feature type="compositionally biased region" description="Basic and acidic residues" evidence="1">
    <location>
        <begin position="42"/>
        <end position="92"/>
    </location>
</feature>
<proteinExistence type="predicted"/>
<feature type="compositionally biased region" description="Basic and acidic residues" evidence="1">
    <location>
        <begin position="156"/>
        <end position="179"/>
    </location>
</feature>
<feature type="region of interest" description="Disordered" evidence="1">
    <location>
        <begin position="1"/>
        <end position="261"/>
    </location>
</feature>
<gene>
    <name evidence="2" type="ORF">BCF74_10533</name>
</gene>
<dbReference type="Proteomes" id="UP000237822">
    <property type="component" value="Unassembled WGS sequence"/>
</dbReference>
<reference evidence="2 3" key="1">
    <citation type="submission" date="2018-03" db="EMBL/GenBank/DDBJ databases">
        <title>Genomic Encyclopedia of Archaeal and Bacterial Type Strains, Phase II (KMG-II): from individual species to whole genera.</title>
        <authorList>
            <person name="Goeker M."/>
        </authorList>
    </citation>
    <scope>NUCLEOTIDE SEQUENCE [LARGE SCALE GENOMIC DNA]</scope>
    <source>
        <strain evidence="2 3">ATCC BAA-1496</strain>
    </source>
</reference>
<sequence>MGRDRSWEISSPRRLTQRSPPWPQWMCEEQPWALAHAGDNGEEARCQNRQRDAGAKGRAPRHDPSSGDDGCADHNNRPRQAHSYDQRIRRNDCCMTGENQPCRDVHQGEQPSEQGRDCPRSHAARDRHPALDHRSPLRPHSKCESLCRIPRVLVPSHEDDDKDDSNGRADGRANRRTVEDPPPSKADRIAIDQDGREHSRQAAGDGEREDSAPDPSGESTRGCHETVETRPPNHSAAPPLSRPSTDVWGESCMQRTPAREP</sequence>
<dbReference type="EMBL" id="PVTI01000005">
    <property type="protein sequence ID" value="PRY61477.1"/>
    <property type="molecule type" value="Genomic_DNA"/>
</dbReference>
<evidence type="ECO:0000256" key="1">
    <source>
        <dbReference type="SAM" id="MobiDB-lite"/>
    </source>
</evidence>
<protein>
    <submittedName>
        <fullName evidence="2">Uncharacterized protein</fullName>
    </submittedName>
</protein>
<evidence type="ECO:0000313" key="3">
    <source>
        <dbReference type="Proteomes" id="UP000237822"/>
    </source>
</evidence>
<evidence type="ECO:0000313" key="2">
    <source>
        <dbReference type="EMBL" id="PRY61477.1"/>
    </source>
</evidence>
<feature type="compositionally biased region" description="Basic and acidic residues" evidence="1">
    <location>
        <begin position="114"/>
        <end position="145"/>
    </location>
</feature>
<accession>A0A2T0UUF4</accession>
<comment type="caution">
    <text evidence="2">The sequence shown here is derived from an EMBL/GenBank/DDBJ whole genome shotgun (WGS) entry which is preliminary data.</text>
</comment>
<feature type="compositionally biased region" description="Basic and acidic residues" evidence="1">
    <location>
        <begin position="185"/>
        <end position="211"/>
    </location>
</feature>
<name>A0A2T0UUF4_9MICO</name>
<keyword evidence="3" id="KW-1185">Reference proteome</keyword>
<dbReference type="AlphaFoldDB" id="A0A2T0UUF4"/>